<evidence type="ECO:0000313" key="10">
    <source>
        <dbReference type="Proteomes" id="UP000694844"/>
    </source>
</evidence>
<keyword evidence="5" id="KW-0430">Lectin</keyword>
<keyword evidence="7" id="KW-1015">Disulfide bond</keyword>
<dbReference type="GO" id="GO:0010185">
    <property type="term" value="P:regulation of cellular defense response"/>
    <property type="evidence" value="ECO:0007669"/>
    <property type="project" value="UniProtKB-ARBA"/>
</dbReference>
<dbReference type="InterPro" id="IPR008979">
    <property type="entry name" value="Galactose-bd-like_sf"/>
</dbReference>
<dbReference type="GO" id="GO:0001868">
    <property type="term" value="P:regulation of complement activation, lectin pathway"/>
    <property type="evidence" value="ECO:0007669"/>
    <property type="project" value="UniProtKB-ARBA"/>
</dbReference>
<evidence type="ECO:0000256" key="3">
    <source>
        <dbReference type="ARBA" id="ARBA00011233"/>
    </source>
</evidence>
<evidence type="ECO:0000256" key="6">
    <source>
        <dbReference type="ARBA" id="ARBA00022837"/>
    </source>
</evidence>
<dbReference type="Gene3D" id="2.60.120.260">
    <property type="entry name" value="Galactose-binding domain-like"/>
    <property type="match status" value="1"/>
</dbReference>
<dbReference type="InterPro" id="IPR051941">
    <property type="entry name" value="BG_Antigen-Binding_Lectin"/>
</dbReference>
<dbReference type="GO" id="GO:0042806">
    <property type="term" value="F:fucose binding"/>
    <property type="evidence" value="ECO:0007669"/>
    <property type="project" value="UniProtKB-ARBA"/>
</dbReference>
<keyword evidence="8" id="KW-0732">Signal</keyword>
<dbReference type="KEGG" id="cvn:111110090"/>
<dbReference type="SMART" id="SM00607">
    <property type="entry name" value="FTP"/>
    <property type="match status" value="1"/>
</dbReference>
<evidence type="ECO:0000256" key="8">
    <source>
        <dbReference type="SAM" id="SignalP"/>
    </source>
</evidence>
<keyword evidence="6" id="KW-0106">Calcium</keyword>
<dbReference type="PANTHER" id="PTHR45713">
    <property type="entry name" value="FTP DOMAIN-CONTAINING PROTEIN"/>
    <property type="match status" value="1"/>
</dbReference>
<gene>
    <name evidence="11" type="primary">LOC111110090</name>
</gene>
<evidence type="ECO:0000256" key="7">
    <source>
        <dbReference type="ARBA" id="ARBA00023157"/>
    </source>
</evidence>
<evidence type="ECO:0000256" key="1">
    <source>
        <dbReference type="ARBA" id="ARBA00002219"/>
    </source>
</evidence>
<accession>A0A8B8BFL4</accession>
<comment type="similarity">
    <text evidence="2">Belongs to the fucolectin family.</text>
</comment>
<keyword evidence="4" id="KW-0479">Metal-binding</keyword>
<sequence>MLSHSVSLVLALVCLWYAQVSEGHRPDLENVAYSKKVTLSSQYKHASYPGSNAVNGLLSDFAHSDLERYPWIRIDLERRFLIHEIEVFVRTDCCANQLHDIDVKVGNSTRRMRMCGHVSGETGLGGRMAVFCPTPTVGRYVQIQIVKGASNYMSPAEIVVWGERVNYWKHSDHNF</sequence>
<feature type="signal peptide" evidence="8">
    <location>
        <begin position="1"/>
        <end position="23"/>
    </location>
</feature>
<dbReference type="AlphaFoldDB" id="A0A8B8BFL4"/>
<proteinExistence type="inferred from homology"/>
<dbReference type="GeneID" id="111110090"/>
<organism evidence="10 11">
    <name type="scientific">Crassostrea virginica</name>
    <name type="common">Eastern oyster</name>
    <dbReference type="NCBI Taxonomy" id="6565"/>
    <lineage>
        <taxon>Eukaryota</taxon>
        <taxon>Metazoa</taxon>
        <taxon>Spiralia</taxon>
        <taxon>Lophotrochozoa</taxon>
        <taxon>Mollusca</taxon>
        <taxon>Bivalvia</taxon>
        <taxon>Autobranchia</taxon>
        <taxon>Pteriomorphia</taxon>
        <taxon>Ostreida</taxon>
        <taxon>Ostreoidea</taxon>
        <taxon>Ostreidae</taxon>
        <taxon>Crassostrea</taxon>
    </lineage>
</organism>
<comment type="subunit">
    <text evidence="3">Homotrimer.</text>
</comment>
<evidence type="ECO:0000313" key="11">
    <source>
        <dbReference type="RefSeq" id="XP_022302147.1"/>
    </source>
</evidence>
<dbReference type="OrthoDB" id="547680at2759"/>
<evidence type="ECO:0000259" key="9">
    <source>
        <dbReference type="SMART" id="SM00607"/>
    </source>
</evidence>
<evidence type="ECO:0000256" key="5">
    <source>
        <dbReference type="ARBA" id="ARBA00022734"/>
    </source>
</evidence>
<name>A0A8B8BFL4_CRAVI</name>
<evidence type="ECO:0000256" key="4">
    <source>
        <dbReference type="ARBA" id="ARBA00022723"/>
    </source>
</evidence>
<feature type="domain" description="Fucolectin tachylectin-4 pentraxin-1" evidence="9">
    <location>
        <begin position="28"/>
        <end position="166"/>
    </location>
</feature>
<keyword evidence="10" id="KW-1185">Reference proteome</keyword>
<dbReference type="GO" id="GO:0046872">
    <property type="term" value="F:metal ion binding"/>
    <property type="evidence" value="ECO:0007669"/>
    <property type="project" value="UniProtKB-KW"/>
</dbReference>
<dbReference type="Pfam" id="PF22633">
    <property type="entry name" value="F5_F8_type_C_2"/>
    <property type="match status" value="1"/>
</dbReference>
<evidence type="ECO:0000256" key="2">
    <source>
        <dbReference type="ARBA" id="ARBA00010147"/>
    </source>
</evidence>
<feature type="chain" id="PRO_5034295370" evidence="8">
    <location>
        <begin position="24"/>
        <end position="175"/>
    </location>
</feature>
<dbReference type="InterPro" id="IPR006585">
    <property type="entry name" value="FTP1"/>
</dbReference>
<protein>
    <submittedName>
        <fullName evidence="11">Fucolectin-like</fullName>
    </submittedName>
</protein>
<dbReference type="PANTHER" id="PTHR45713:SF6">
    <property type="entry name" value="F5_8 TYPE C DOMAIN-CONTAINING PROTEIN"/>
    <property type="match status" value="1"/>
</dbReference>
<comment type="function">
    <text evidence="1">Acts as a defensive agent. Recognizes blood group fucosylated oligosaccharides including A, B, H and Lewis B-type antigens. Does not recognize Lewis A antigen and has low affinity for monovalent haptens.</text>
</comment>
<dbReference type="Proteomes" id="UP000694844">
    <property type="component" value="Chromosome 8"/>
</dbReference>
<dbReference type="RefSeq" id="XP_022302147.1">
    <property type="nucleotide sequence ID" value="XM_022446439.1"/>
</dbReference>
<reference evidence="11" key="1">
    <citation type="submission" date="2025-08" db="UniProtKB">
        <authorList>
            <consortium name="RefSeq"/>
        </authorList>
    </citation>
    <scope>IDENTIFICATION</scope>
    <source>
        <tissue evidence="11">Whole sample</tissue>
    </source>
</reference>
<dbReference type="SUPFAM" id="SSF49785">
    <property type="entry name" value="Galactose-binding domain-like"/>
    <property type="match status" value="1"/>
</dbReference>